<dbReference type="CDD" id="cd09278">
    <property type="entry name" value="RNase_HI_prokaryote_like"/>
    <property type="match status" value="1"/>
</dbReference>
<comment type="function">
    <text evidence="11">Endonuclease that specifically degrades the RNA of RNA-DNA hybrids.</text>
</comment>
<feature type="binding site" evidence="11">
    <location>
        <position position="48"/>
    </location>
    <ligand>
        <name>Mg(2+)</name>
        <dbReference type="ChEBI" id="CHEBI:18420"/>
        <label>1</label>
    </ligand>
</feature>
<comment type="similarity">
    <text evidence="3 11">Belongs to the RNase H family.</text>
</comment>
<reference evidence="13 16" key="2">
    <citation type="submission" date="2023-04" db="EMBL/GenBank/DDBJ databases">
        <title>Novel Pseudoalteromonas species isolated from Pacific coral.</title>
        <authorList>
            <person name="Videau P."/>
            <person name="Shlafstein M.D."/>
            <person name="Oline D.K."/>
            <person name="Strangman W.K."/>
            <person name="Hahnke R.L."/>
            <person name="Saw J.H."/>
            <person name="Ushijima B."/>
        </authorList>
    </citation>
    <scope>NUCLEOTIDE SEQUENCE [LARGE SCALE GENOMIC DNA]</scope>
    <source>
        <strain evidence="13 16">LMG 14908</strain>
    </source>
</reference>
<evidence type="ECO:0000256" key="10">
    <source>
        <dbReference type="ARBA" id="ARBA00022842"/>
    </source>
</evidence>
<comment type="catalytic activity">
    <reaction evidence="1 11">
        <text>Endonucleolytic cleavage to 5'-phosphomonoester.</text>
        <dbReference type="EC" id="3.1.26.4"/>
    </reaction>
</comment>
<dbReference type="HAMAP" id="MF_00042">
    <property type="entry name" value="RNase_H"/>
    <property type="match status" value="1"/>
</dbReference>
<dbReference type="KEGG" id="pdv:FFU37_04295"/>
<dbReference type="PROSITE" id="PS50879">
    <property type="entry name" value="RNASE_H_1"/>
    <property type="match status" value="1"/>
</dbReference>
<reference evidence="14 15" key="1">
    <citation type="submission" date="2019-05" db="EMBL/GenBank/DDBJ databases">
        <title>Complete genome sequence of Pseudoalteromonas sp. 16-SW-7(T) isolated from the Okhotsk Sea, Russia.</title>
        <authorList>
            <person name="Nguyen T.H."/>
            <person name="Nedashkovskaya O.I."/>
            <person name="Kim S.-G."/>
        </authorList>
    </citation>
    <scope>NUCLEOTIDE SEQUENCE [LARGE SCALE GENOMIC DNA]</scope>
    <source>
        <strain evidence="14 15">16-SW-7</strain>
    </source>
</reference>
<dbReference type="NCBIfam" id="NF001236">
    <property type="entry name" value="PRK00203.1"/>
    <property type="match status" value="1"/>
</dbReference>
<evidence type="ECO:0000256" key="11">
    <source>
        <dbReference type="HAMAP-Rule" id="MF_00042"/>
    </source>
</evidence>
<dbReference type="Proteomes" id="UP000310065">
    <property type="component" value="Chromosome L1"/>
</dbReference>
<feature type="binding site" evidence="11">
    <location>
        <position position="70"/>
    </location>
    <ligand>
        <name>Mg(2+)</name>
        <dbReference type="ChEBI" id="CHEBI:18420"/>
        <label>1</label>
    </ligand>
</feature>
<proteinExistence type="inferred from homology"/>
<dbReference type="SUPFAM" id="SSF53098">
    <property type="entry name" value="Ribonuclease H-like"/>
    <property type="match status" value="1"/>
</dbReference>
<comment type="cofactor">
    <cofactor evidence="11">
        <name>Mg(2+)</name>
        <dbReference type="ChEBI" id="CHEBI:18420"/>
    </cofactor>
    <text evidence="11">Binds 1 Mg(2+) ion per subunit. May bind a second metal ion at a regulatory site, or after substrate binding.</text>
</comment>
<evidence type="ECO:0000313" key="13">
    <source>
        <dbReference type="EMBL" id="MDP4486302.1"/>
    </source>
</evidence>
<dbReference type="PANTHER" id="PTHR10642:SF26">
    <property type="entry name" value="RIBONUCLEASE H1"/>
    <property type="match status" value="1"/>
</dbReference>
<dbReference type="GO" id="GO:0043137">
    <property type="term" value="P:DNA replication, removal of RNA primer"/>
    <property type="evidence" value="ECO:0007669"/>
    <property type="project" value="TreeGrafter"/>
</dbReference>
<feature type="binding site" evidence="11">
    <location>
        <position position="134"/>
    </location>
    <ligand>
        <name>Mg(2+)</name>
        <dbReference type="ChEBI" id="CHEBI:18420"/>
        <label>2</label>
    </ligand>
</feature>
<evidence type="ECO:0000256" key="9">
    <source>
        <dbReference type="ARBA" id="ARBA00022801"/>
    </source>
</evidence>
<keyword evidence="6 11" id="KW-0540">Nuclease</keyword>
<gene>
    <name evidence="11 14" type="primary">rnhA</name>
    <name evidence="14" type="ORF">FFU37_04295</name>
    <name evidence="13" type="ORF">QDH73_20075</name>
</gene>
<feature type="domain" description="RNase H type-1" evidence="12">
    <location>
        <begin position="1"/>
        <end position="142"/>
    </location>
</feature>
<dbReference type="InterPro" id="IPR036397">
    <property type="entry name" value="RNaseH_sf"/>
</dbReference>
<evidence type="ECO:0000256" key="3">
    <source>
        <dbReference type="ARBA" id="ARBA00005300"/>
    </source>
</evidence>
<dbReference type="PANTHER" id="PTHR10642">
    <property type="entry name" value="RIBONUCLEASE H1"/>
    <property type="match status" value="1"/>
</dbReference>
<keyword evidence="16" id="KW-1185">Reference proteome</keyword>
<sequence>MQKTVEIYTDGSCLGNPGPGGYGIFMIYNGHEKEMSQGYKLTTNNRMEMLAAIVALESLTRECEVNLTTDSQYVKQGIESWITNWKKRGWLTSAKKPVKNVDLWKRLDKACSEHNVTWKWVKGHSGNKYNEIVDDLARDAAGSKDLLEDVGYQP</sequence>
<dbReference type="GO" id="GO:0005737">
    <property type="term" value="C:cytoplasm"/>
    <property type="evidence" value="ECO:0007669"/>
    <property type="project" value="UniProtKB-SubCell"/>
</dbReference>
<evidence type="ECO:0000256" key="4">
    <source>
        <dbReference type="ARBA" id="ARBA00011245"/>
    </source>
</evidence>
<dbReference type="AlphaFoldDB" id="A0A4P9IZ02"/>
<dbReference type="EMBL" id="JASGWX010000030">
    <property type="protein sequence ID" value="MDP4486302.1"/>
    <property type="molecule type" value="Genomic_DNA"/>
</dbReference>
<accession>A0A4P9IZ02</accession>
<dbReference type="GO" id="GO:0003676">
    <property type="term" value="F:nucleic acid binding"/>
    <property type="evidence" value="ECO:0007669"/>
    <property type="project" value="InterPro"/>
</dbReference>
<feature type="binding site" evidence="11">
    <location>
        <position position="10"/>
    </location>
    <ligand>
        <name>Mg(2+)</name>
        <dbReference type="ChEBI" id="CHEBI:18420"/>
        <label>1</label>
    </ligand>
</feature>
<evidence type="ECO:0000256" key="7">
    <source>
        <dbReference type="ARBA" id="ARBA00022723"/>
    </source>
</evidence>
<evidence type="ECO:0000313" key="14">
    <source>
        <dbReference type="EMBL" id="QCU73741.1"/>
    </source>
</evidence>
<dbReference type="Proteomes" id="UP001242314">
    <property type="component" value="Unassembled WGS sequence"/>
</dbReference>
<name>A0A4P9IZ02_9GAMM</name>
<evidence type="ECO:0000256" key="6">
    <source>
        <dbReference type="ARBA" id="ARBA00022722"/>
    </source>
</evidence>
<evidence type="ECO:0000313" key="15">
    <source>
        <dbReference type="Proteomes" id="UP000310065"/>
    </source>
</evidence>
<dbReference type="Gene3D" id="3.30.420.10">
    <property type="entry name" value="Ribonuclease H-like superfamily/Ribonuclease H"/>
    <property type="match status" value="1"/>
</dbReference>
<comment type="subcellular location">
    <subcellularLocation>
        <location evidence="2 11">Cytoplasm</location>
    </subcellularLocation>
</comment>
<dbReference type="InterPro" id="IPR002156">
    <property type="entry name" value="RNaseH_domain"/>
</dbReference>
<keyword evidence="7 11" id="KW-0479">Metal-binding</keyword>
<evidence type="ECO:0000256" key="1">
    <source>
        <dbReference type="ARBA" id="ARBA00000077"/>
    </source>
</evidence>
<keyword evidence="9 11" id="KW-0378">Hydrolase</keyword>
<comment type="subunit">
    <text evidence="4 11">Monomer.</text>
</comment>
<feature type="binding site" evidence="11">
    <location>
        <position position="10"/>
    </location>
    <ligand>
        <name>Mg(2+)</name>
        <dbReference type="ChEBI" id="CHEBI:18420"/>
        <label>2</label>
    </ligand>
</feature>
<evidence type="ECO:0000256" key="2">
    <source>
        <dbReference type="ARBA" id="ARBA00004496"/>
    </source>
</evidence>
<keyword evidence="8 11" id="KW-0255">Endonuclease</keyword>
<evidence type="ECO:0000256" key="8">
    <source>
        <dbReference type="ARBA" id="ARBA00022759"/>
    </source>
</evidence>
<protein>
    <recommendedName>
        <fullName evidence="11">Ribonuclease H</fullName>
        <shortName evidence="11">RNase H</shortName>
        <ecNumber evidence="11">3.1.26.4</ecNumber>
    </recommendedName>
</protein>
<dbReference type="GO" id="GO:0000287">
    <property type="term" value="F:magnesium ion binding"/>
    <property type="evidence" value="ECO:0007669"/>
    <property type="project" value="UniProtKB-UniRule"/>
</dbReference>
<dbReference type="InterPro" id="IPR022892">
    <property type="entry name" value="RNaseHI"/>
</dbReference>
<dbReference type="InterPro" id="IPR050092">
    <property type="entry name" value="RNase_H"/>
</dbReference>
<evidence type="ECO:0000259" key="12">
    <source>
        <dbReference type="PROSITE" id="PS50879"/>
    </source>
</evidence>
<dbReference type="Pfam" id="PF00075">
    <property type="entry name" value="RNase_H"/>
    <property type="match status" value="1"/>
</dbReference>
<dbReference type="EC" id="3.1.26.4" evidence="11"/>
<dbReference type="RefSeq" id="WP_024606536.1">
    <property type="nucleotide sequence ID" value="NZ_BAAFGY010000039.1"/>
</dbReference>
<keyword evidence="10 11" id="KW-0460">Magnesium</keyword>
<organism evidence="14 15">
    <name type="scientific">Pseudoalteromonas distincta</name>
    <dbReference type="NCBI Taxonomy" id="77608"/>
    <lineage>
        <taxon>Bacteria</taxon>
        <taxon>Pseudomonadati</taxon>
        <taxon>Pseudomonadota</taxon>
        <taxon>Gammaproteobacteria</taxon>
        <taxon>Alteromonadales</taxon>
        <taxon>Pseudoalteromonadaceae</taxon>
        <taxon>Pseudoalteromonas</taxon>
    </lineage>
</organism>
<dbReference type="GeneID" id="88774858"/>
<keyword evidence="5 11" id="KW-0963">Cytoplasm</keyword>
<evidence type="ECO:0000256" key="5">
    <source>
        <dbReference type="ARBA" id="ARBA00022490"/>
    </source>
</evidence>
<dbReference type="FunFam" id="3.30.420.10:FF:000008">
    <property type="entry name" value="Ribonuclease H"/>
    <property type="match status" value="1"/>
</dbReference>
<dbReference type="GO" id="GO:0004523">
    <property type="term" value="F:RNA-DNA hybrid ribonuclease activity"/>
    <property type="evidence" value="ECO:0007669"/>
    <property type="project" value="UniProtKB-UniRule"/>
</dbReference>
<dbReference type="InterPro" id="IPR012337">
    <property type="entry name" value="RNaseH-like_sf"/>
</dbReference>
<dbReference type="EMBL" id="CP040558">
    <property type="protein sequence ID" value="QCU73741.1"/>
    <property type="molecule type" value="Genomic_DNA"/>
</dbReference>
<evidence type="ECO:0000313" key="16">
    <source>
        <dbReference type="Proteomes" id="UP001242314"/>
    </source>
</evidence>